<reference evidence="20" key="1">
    <citation type="submission" date="2021-05" db="EMBL/GenBank/DDBJ databases">
        <authorList>
            <person name="Alioto T."/>
            <person name="Alioto T."/>
            <person name="Gomez Garrido J."/>
        </authorList>
    </citation>
    <scope>NUCLEOTIDE SEQUENCE</scope>
</reference>
<evidence type="ECO:0000256" key="3">
    <source>
        <dbReference type="ARBA" id="ARBA00005862"/>
    </source>
</evidence>
<proteinExistence type="inferred from homology"/>
<keyword evidence="6" id="KW-0678">Repressor</keyword>
<dbReference type="InterPro" id="IPR036134">
    <property type="entry name" value="Crypto/Photolyase_FAD-like_sf"/>
</dbReference>
<keyword evidence="15" id="KW-0675">Receptor</keyword>
<keyword evidence="7" id="KW-0716">Sensory transduction</keyword>
<comment type="cofactor">
    <cofactor evidence="17">
        <name>FAD</name>
        <dbReference type="ChEBI" id="CHEBI:57692"/>
    </cofactor>
    <text evidence="17">Binds 1 FAD per subunit.</text>
</comment>
<dbReference type="PROSITE" id="PS51645">
    <property type="entry name" value="PHR_CRY_ALPHA_BETA"/>
    <property type="match status" value="1"/>
</dbReference>
<organism evidence="20">
    <name type="scientific">Cacopsylla melanoneura</name>
    <dbReference type="NCBI Taxonomy" id="428564"/>
    <lineage>
        <taxon>Eukaryota</taxon>
        <taxon>Metazoa</taxon>
        <taxon>Ecdysozoa</taxon>
        <taxon>Arthropoda</taxon>
        <taxon>Hexapoda</taxon>
        <taxon>Insecta</taxon>
        <taxon>Pterygota</taxon>
        <taxon>Neoptera</taxon>
        <taxon>Paraneoptera</taxon>
        <taxon>Hemiptera</taxon>
        <taxon>Sternorrhyncha</taxon>
        <taxon>Psylloidea</taxon>
        <taxon>Psyllidae</taxon>
        <taxon>Psyllinae</taxon>
        <taxon>Cacopsylla</taxon>
    </lineage>
</organism>
<dbReference type="InterPro" id="IPR014729">
    <property type="entry name" value="Rossmann-like_a/b/a_fold"/>
</dbReference>
<dbReference type="PANTHER" id="PTHR11455">
    <property type="entry name" value="CRYPTOCHROME"/>
    <property type="match status" value="1"/>
</dbReference>
<evidence type="ECO:0000256" key="18">
    <source>
        <dbReference type="PIRSR" id="PIRSR602081-2"/>
    </source>
</evidence>
<dbReference type="GO" id="GO:0009881">
    <property type="term" value="F:photoreceptor activity"/>
    <property type="evidence" value="ECO:0007669"/>
    <property type="project" value="UniProtKB-KW"/>
</dbReference>
<dbReference type="InterPro" id="IPR002081">
    <property type="entry name" value="Cryptochrome/DNA_photolyase_1"/>
</dbReference>
<evidence type="ECO:0000256" key="7">
    <source>
        <dbReference type="ARBA" id="ARBA00022543"/>
    </source>
</evidence>
<feature type="domain" description="Photolyase/cryptochrome alpha/beta" evidence="19">
    <location>
        <begin position="18"/>
        <end position="147"/>
    </location>
</feature>
<dbReference type="GO" id="GO:0032922">
    <property type="term" value="P:circadian regulation of gene expression"/>
    <property type="evidence" value="ECO:0007669"/>
    <property type="project" value="TreeGrafter"/>
</dbReference>
<dbReference type="SUPFAM" id="SSF48173">
    <property type="entry name" value="Cryptochrome/photolyase FAD-binding domain"/>
    <property type="match status" value="1"/>
</dbReference>
<dbReference type="InterPro" id="IPR036155">
    <property type="entry name" value="Crypto/Photolyase_N_sf"/>
</dbReference>
<evidence type="ECO:0000313" key="20">
    <source>
        <dbReference type="EMBL" id="CAG6609805.1"/>
    </source>
</evidence>
<accession>A0A8D8PQ51</accession>
<keyword evidence="11" id="KW-0157">Chromophore</keyword>
<dbReference type="GO" id="GO:0003677">
    <property type="term" value="F:DNA binding"/>
    <property type="evidence" value="ECO:0007669"/>
    <property type="project" value="TreeGrafter"/>
</dbReference>
<name>A0A8D8PQ51_9HEMI</name>
<dbReference type="Gene3D" id="1.10.579.10">
    <property type="entry name" value="DNA Cyclobutane Dipyrimidine Photolyase, subunit A, domain 3"/>
    <property type="match status" value="1"/>
</dbReference>
<dbReference type="InterPro" id="IPR006050">
    <property type="entry name" value="DNA_photolyase_N"/>
</dbReference>
<evidence type="ECO:0000256" key="15">
    <source>
        <dbReference type="ARBA" id="ARBA00023170"/>
    </source>
</evidence>
<feature type="binding site" evidence="17">
    <location>
        <begin position="415"/>
        <end position="417"/>
    </location>
    <ligand>
        <name>FAD</name>
        <dbReference type="ChEBI" id="CHEBI:57692"/>
    </ligand>
</feature>
<dbReference type="PRINTS" id="PR00147">
    <property type="entry name" value="DNAPHOTLYASE"/>
</dbReference>
<evidence type="ECO:0000256" key="5">
    <source>
        <dbReference type="ARBA" id="ARBA00022490"/>
    </source>
</evidence>
<keyword evidence="16" id="KW-0539">Nucleus</keyword>
<evidence type="ECO:0000256" key="2">
    <source>
        <dbReference type="ARBA" id="ARBA00004556"/>
    </source>
</evidence>
<comment type="subcellular location">
    <subcellularLocation>
        <location evidence="2">Cytoplasm</location>
        <location evidence="2">Perinuclear region</location>
    </subcellularLocation>
    <subcellularLocation>
        <location evidence="1">Nucleus</location>
    </subcellularLocation>
</comment>
<dbReference type="Gene3D" id="1.25.40.80">
    <property type="match status" value="1"/>
</dbReference>
<dbReference type="InterPro" id="IPR005101">
    <property type="entry name" value="Cryptochr/Photolyase_FAD-bd"/>
</dbReference>
<evidence type="ECO:0000256" key="13">
    <source>
        <dbReference type="ARBA" id="ARBA00023108"/>
    </source>
</evidence>
<feature type="binding site" evidence="17">
    <location>
        <begin position="312"/>
        <end position="319"/>
    </location>
    <ligand>
        <name>FAD</name>
        <dbReference type="ChEBI" id="CHEBI:57692"/>
    </ligand>
</feature>
<dbReference type="PANTHER" id="PTHR11455:SF17">
    <property type="entry name" value="CRYPTOCHROME-1"/>
    <property type="match status" value="1"/>
</dbReference>
<dbReference type="GO" id="GO:0005634">
    <property type="term" value="C:nucleus"/>
    <property type="evidence" value="ECO:0007669"/>
    <property type="project" value="UniProtKB-SubCell"/>
</dbReference>
<evidence type="ECO:0000256" key="4">
    <source>
        <dbReference type="ARBA" id="ARBA00021159"/>
    </source>
</evidence>
<keyword evidence="12" id="KW-0805">Transcription regulation</keyword>
<keyword evidence="9" id="KW-0547">Nucleotide-binding</keyword>
<dbReference type="GO" id="GO:0071949">
    <property type="term" value="F:FAD binding"/>
    <property type="evidence" value="ECO:0007669"/>
    <property type="project" value="TreeGrafter"/>
</dbReference>
<feature type="site" description="Electron transfer via tryptophanyl radical" evidence="18">
    <location>
        <position position="402"/>
    </location>
</feature>
<dbReference type="GO" id="GO:0045892">
    <property type="term" value="P:negative regulation of DNA-templated transcription"/>
    <property type="evidence" value="ECO:0007669"/>
    <property type="project" value="TreeGrafter"/>
</dbReference>
<dbReference type="AlphaFoldDB" id="A0A8D8PQ51"/>
<comment type="similarity">
    <text evidence="3">Belongs to the DNA photolyase class-1 family.</text>
</comment>
<keyword evidence="13" id="KW-0090">Biological rhythms</keyword>
<evidence type="ECO:0000259" key="19">
    <source>
        <dbReference type="PROSITE" id="PS51645"/>
    </source>
</evidence>
<feature type="site" description="Electron transfer via tryptophanyl radical" evidence="18">
    <location>
        <position position="425"/>
    </location>
</feature>
<dbReference type="Pfam" id="PF00875">
    <property type="entry name" value="DNA_photolyase"/>
    <property type="match status" value="1"/>
</dbReference>
<keyword evidence="7" id="KW-0600">Photoreceptor protein</keyword>
<evidence type="ECO:0000256" key="1">
    <source>
        <dbReference type="ARBA" id="ARBA00004123"/>
    </source>
</evidence>
<dbReference type="SUPFAM" id="SSF52425">
    <property type="entry name" value="Cryptochrome/photolyase, N-terminal domain"/>
    <property type="match status" value="1"/>
</dbReference>
<evidence type="ECO:0000256" key="16">
    <source>
        <dbReference type="ARBA" id="ARBA00023242"/>
    </source>
</evidence>
<evidence type="ECO:0000256" key="9">
    <source>
        <dbReference type="ARBA" id="ARBA00022741"/>
    </source>
</evidence>
<evidence type="ECO:0000256" key="14">
    <source>
        <dbReference type="ARBA" id="ARBA00023163"/>
    </source>
</evidence>
<keyword evidence="5" id="KW-0963">Cytoplasm</keyword>
<dbReference type="GO" id="GO:0048471">
    <property type="term" value="C:perinuclear region of cytoplasm"/>
    <property type="evidence" value="ECO:0007669"/>
    <property type="project" value="UniProtKB-SubCell"/>
</dbReference>
<evidence type="ECO:0000256" key="8">
    <source>
        <dbReference type="ARBA" id="ARBA00022630"/>
    </source>
</evidence>
<evidence type="ECO:0000256" key="17">
    <source>
        <dbReference type="PIRSR" id="PIRSR602081-1"/>
    </source>
</evidence>
<sequence length="555" mass="64497">MESISEAMDSMDVTQQKQVCVHWFRHGLRLHDNPALFEASKNSILYPVFIFDGETAGTMHIGYNRFKFLLECLSDLDRQLRSHGGRLFIMQGSPVTIFETLKRELPNFTKLCFEQDCEALWRKRDKKVSKWCERNDVEVREFVSHTLWDPEIVIRTNGNVPPLTHKMFLHTVSCIGLPPRPIDDIDFTRVTFGTLPDNVAAQVGLHESVPKPEQMDKYPEPDFANPLIRWVGGESEALIKLTERLSQEIESFKSGVYLSNQVSPDLTGPPTSQSAALKFGCLSVRRFYWALHDHFNSIHEGRPPSTYNITGQLIWREYFYTMSAHNPFYDQMEKNKICLNIPWLPESDPNKTKYLNAWKNGQTGYPFIDAVMRQLRREGWVHHVARNAVACFLTRGDLWINWEDGAQHFFYYLLDADWSVNAGNWMWVSSSAFEQLLDCTYCVCPVNFGRRLDPDGVYIKRYVPELRQIPNEYIYEPWKAPLGVQEKANCIISKDYPERIVNHVQASLANKQKMLEIRNSLLEETPHCRPADTEEVYQFMMFPENCNEHLCANLF</sequence>
<keyword evidence="10 17" id="KW-0274">FAD</keyword>
<keyword evidence="14" id="KW-0804">Transcription</keyword>
<feature type="site" description="Electron transfer via tryptophanyl radical" evidence="18">
    <location>
        <position position="343"/>
    </location>
</feature>
<protein>
    <recommendedName>
        <fullName evidence="4">Cryptochrome-1</fullName>
    </recommendedName>
</protein>
<dbReference type="EMBL" id="HBUF01016199">
    <property type="protein sequence ID" value="CAG6609805.1"/>
    <property type="molecule type" value="Transcribed_RNA"/>
</dbReference>
<evidence type="ECO:0000256" key="6">
    <source>
        <dbReference type="ARBA" id="ARBA00022491"/>
    </source>
</evidence>
<dbReference type="Pfam" id="PF03441">
    <property type="entry name" value="FAD_binding_7"/>
    <property type="match status" value="1"/>
</dbReference>
<evidence type="ECO:0000256" key="11">
    <source>
        <dbReference type="ARBA" id="ARBA00022991"/>
    </source>
</evidence>
<evidence type="ECO:0000256" key="10">
    <source>
        <dbReference type="ARBA" id="ARBA00022827"/>
    </source>
</evidence>
<dbReference type="Gene3D" id="3.40.50.620">
    <property type="entry name" value="HUPs"/>
    <property type="match status" value="1"/>
</dbReference>
<dbReference type="GO" id="GO:0043153">
    <property type="term" value="P:entrainment of circadian clock by photoperiod"/>
    <property type="evidence" value="ECO:0007669"/>
    <property type="project" value="TreeGrafter"/>
</dbReference>
<keyword evidence="8 17" id="KW-0285">Flavoprotein</keyword>
<evidence type="ECO:0000256" key="12">
    <source>
        <dbReference type="ARBA" id="ARBA00023015"/>
    </source>
</evidence>